<evidence type="ECO:0000256" key="3">
    <source>
        <dbReference type="ARBA" id="ARBA00023172"/>
    </source>
</evidence>
<dbReference type="EMBL" id="CP001281">
    <property type="protein sequence ID" value="ACR01394.1"/>
    <property type="molecule type" value="Genomic_DNA"/>
</dbReference>
<accession>C4KAG8</accession>
<dbReference type="InterPro" id="IPR011010">
    <property type="entry name" value="DNA_brk_join_enz"/>
</dbReference>
<dbReference type="PROSITE" id="PS51900">
    <property type="entry name" value="CB"/>
    <property type="match status" value="1"/>
</dbReference>
<sequence>MASIRQRGNRWQCRVTRHGFPPETKSFATKADAETWARSIEVEMDKGVHQNRASVERTTLADILLRYAEEVTPCKKGAKDEAIRLNALRANKLAKHSLANLSAAAVAKFRDERLKTVSAGTVLRDLALISSVLNHARREWGFPVENAVQAIRKPRQPQGRERVLSHDEEARLLAASAPIGRRSPWLQPIIILALETAMRRGELLALRWEHVSLDKRTALLPDTKNGTRRLVPLSPRAIDTLKHMPRAIDGRVFPISEPALHLRFKLACDRAGIDGLHFHDLRHTATTRLAEKLTNLAELSAVTGHKSLQMLKRYYHPNAEALAEKLARHG</sequence>
<dbReference type="InterPro" id="IPR044068">
    <property type="entry name" value="CB"/>
</dbReference>
<keyword evidence="1" id="KW-0229">DNA integration</keyword>
<feature type="domain" description="Core-binding (CB)" evidence="6">
    <location>
        <begin position="58"/>
        <end position="137"/>
    </location>
</feature>
<dbReference type="InterPro" id="IPR002104">
    <property type="entry name" value="Integrase_catalytic"/>
</dbReference>
<evidence type="ECO:0000256" key="1">
    <source>
        <dbReference type="ARBA" id="ARBA00022908"/>
    </source>
</evidence>
<dbReference type="Gene3D" id="1.10.150.130">
    <property type="match status" value="1"/>
</dbReference>
<dbReference type="InterPro" id="IPR010998">
    <property type="entry name" value="Integrase_recombinase_N"/>
</dbReference>
<evidence type="ECO:0000259" key="5">
    <source>
        <dbReference type="PROSITE" id="PS51898"/>
    </source>
</evidence>
<dbReference type="GO" id="GO:0006310">
    <property type="term" value="P:DNA recombination"/>
    <property type="evidence" value="ECO:0007669"/>
    <property type="project" value="UniProtKB-KW"/>
</dbReference>
<dbReference type="Gene3D" id="1.10.443.10">
    <property type="entry name" value="Intergrase catalytic core"/>
    <property type="match status" value="1"/>
</dbReference>
<evidence type="ECO:0000259" key="6">
    <source>
        <dbReference type="PROSITE" id="PS51900"/>
    </source>
</evidence>
<dbReference type="InterPro" id="IPR013762">
    <property type="entry name" value="Integrase-like_cat_sf"/>
</dbReference>
<dbReference type="eggNOG" id="COG0582">
    <property type="taxonomic scope" value="Bacteria"/>
</dbReference>
<dbReference type="PANTHER" id="PTHR30349">
    <property type="entry name" value="PHAGE INTEGRASE-RELATED"/>
    <property type="match status" value="1"/>
</dbReference>
<dbReference type="Proteomes" id="UP000002186">
    <property type="component" value="Chromosome"/>
</dbReference>
<dbReference type="GO" id="GO:0015074">
    <property type="term" value="P:DNA integration"/>
    <property type="evidence" value="ECO:0007669"/>
    <property type="project" value="UniProtKB-KW"/>
</dbReference>
<dbReference type="Pfam" id="PF00589">
    <property type="entry name" value="Phage_integrase"/>
    <property type="match status" value="1"/>
</dbReference>
<evidence type="ECO:0000256" key="2">
    <source>
        <dbReference type="ARBA" id="ARBA00023125"/>
    </source>
</evidence>
<dbReference type="STRING" id="85643.Tmz1t_2794"/>
<feature type="domain" description="Tyr recombinase" evidence="5">
    <location>
        <begin position="159"/>
        <end position="327"/>
    </location>
</feature>
<dbReference type="KEGG" id="tmz:Tmz1t_2794"/>
<organism evidence="7 8">
    <name type="scientific">Thauera aminoaromatica</name>
    <dbReference type="NCBI Taxonomy" id="164330"/>
    <lineage>
        <taxon>Bacteria</taxon>
        <taxon>Pseudomonadati</taxon>
        <taxon>Pseudomonadota</taxon>
        <taxon>Betaproteobacteria</taxon>
        <taxon>Rhodocyclales</taxon>
        <taxon>Zoogloeaceae</taxon>
        <taxon>Thauera</taxon>
    </lineage>
</organism>
<dbReference type="GO" id="GO:0003677">
    <property type="term" value="F:DNA binding"/>
    <property type="evidence" value="ECO:0007669"/>
    <property type="project" value="UniProtKB-UniRule"/>
</dbReference>
<dbReference type="HOGENOM" id="CLU_027562_32_1_4"/>
<reference evidence="7 8" key="2">
    <citation type="journal article" date="2012" name="Stand. Genomic Sci.">
        <title>Complete genome sequence of Thauera aminoaromatica strain MZ1T.</title>
        <authorList>
            <person name="Jiang K."/>
            <person name="Sanseverino J."/>
            <person name="Chauhan A."/>
            <person name="Lucas S."/>
            <person name="Copeland A."/>
            <person name="Lapidus A."/>
            <person name="Del Rio T.G."/>
            <person name="Dalin E."/>
            <person name="Tice H."/>
            <person name="Bruce D."/>
            <person name="Goodwin L."/>
            <person name="Pitluck S."/>
            <person name="Sims D."/>
            <person name="Brettin T."/>
            <person name="Detter J.C."/>
            <person name="Han C."/>
            <person name="Chang Y.J."/>
            <person name="Larimer F."/>
            <person name="Land M."/>
            <person name="Hauser L."/>
            <person name="Kyrpides N.C."/>
            <person name="Mikhailova N."/>
            <person name="Moser S."/>
            <person name="Jegier P."/>
            <person name="Close D."/>
            <person name="Debruyn J.M."/>
            <person name="Wang Y."/>
            <person name="Layton A.C."/>
            <person name="Allen M.S."/>
            <person name="Sayler G.S."/>
        </authorList>
    </citation>
    <scope>NUCLEOTIDE SEQUENCE [LARGE SCALE GENOMIC DNA]</scope>
    <source>
        <strain evidence="7 8">MZ1T</strain>
    </source>
</reference>
<evidence type="ECO:0000256" key="4">
    <source>
        <dbReference type="PROSITE-ProRule" id="PRU01248"/>
    </source>
</evidence>
<dbReference type="PANTHER" id="PTHR30349:SF94">
    <property type="entry name" value="INTEGRASE_RECOMBINASE HI_1414-RELATED"/>
    <property type="match status" value="1"/>
</dbReference>
<reference evidence="8" key="1">
    <citation type="submission" date="2009-05" db="EMBL/GenBank/DDBJ databases">
        <title>Complete sequence of chromosome of Thauera sp. MZ1T.</title>
        <authorList>
            <consortium name="US DOE Joint Genome Institute"/>
            <person name="Lucas S."/>
            <person name="Copeland A."/>
            <person name="Lapidus A."/>
            <person name="Glavina del Rio T."/>
            <person name="Dalin E."/>
            <person name="Tice H."/>
            <person name="Bruce D."/>
            <person name="Goodwin L."/>
            <person name="Pitluck S."/>
            <person name="Sims D."/>
            <person name="Brettin T."/>
            <person name="Detter J.C."/>
            <person name="Han C."/>
            <person name="Larimer F."/>
            <person name="Land M."/>
            <person name="Hauser L."/>
            <person name="Kyrpides N."/>
            <person name="Mikhailova N."/>
            <person name="Sayler G.S."/>
        </authorList>
    </citation>
    <scope>NUCLEOTIDE SEQUENCE [LARGE SCALE GENOMIC DNA]</scope>
    <source>
        <strain evidence="8">MZ1T</strain>
    </source>
</reference>
<proteinExistence type="predicted"/>
<dbReference type="SUPFAM" id="SSF56349">
    <property type="entry name" value="DNA breaking-rejoining enzymes"/>
    <property type="match status" value="1"/>
</dbReference>
<dbReference type="CDD" id="cd00796">
    <property type="entry name" value="INT_Rci_Hp1_C"/>
    <property type="match status" value="1"/>
</dbReference>
<dbReference type="InterPro" id="IPR050090">
    <property type="entry name" value="Tyrosine_recombinase_XerCD"/>
</dbReference>
<dbReference type="AlphaFoldDB" id="C4KAG8"/>
<evidence type="ECO:0000313" key="7">
    <source>
        <dbReference type="EMBL" id="ACR01394.1"/>
    </source>
</evidence>
<name>C4KAG8_THASP</name>
<protein>
    <submittedName>
        <fullName evidence="7">Integrase family protein</fullName>
    </submittedName>
</protein>
<dbReference type="PROSITE" id="PS51898">
    <property type="entry name" value="TYR_RECOMBINASE"/>
    <property type="match status" value="1"/>
</dbReference>
<keyword evidence="8" id="KW-1185">Reference proteome</keyword>
<gene>
    <name evidence="7" type="ordered locus">Tmz1t_2794</name>
</gene>
<evidence type="ECO:0000313" key="8">
    <source>
        <dbReference type="Proteomes" id="UP000002186"/>
    </source>
</evidence>
<keyword evidence="3" id="KW-0233">DNA recombination</keyword>
<keyword evidence="2 4" id="KW-0238">DNA-binding</keyword>